<gene>
    <name evidence="6" type="ORF">FNF31_00129</name>
</gene>
<feature type="chain" id="PRO_5022862135" description="Laminin IV type A domain-containing protein" evidence="5">
    <location>
        <begin position="22"/>
        <end position="805"/>
    </location>
</feature>
<evidence type="ECO:0008006" key="8">
    <source>
        <dbReference type="Google" id="ProtNLM"/>
    </source>
</evidence>
<proteinExistence type="predicted"/>
<evidence type="ECO:0000313" key="7">
    <source>
        <dbReference type="Proteomes" id="UP000325113"/>
    </source>
</evidence>
<keyword evidence="4" id="KW-0677">Repeat</keyword>
<keyword evidence="3 5" id="KW-0732">Signal</keyword>
<dbReference type="Gene3D" id="2.20.100.10">
    <property type="entry name" value="Thrombospondin type-1 (TSP1) repeat"/>
    <property type="match status" value="2"/>
</dbReference>
<protein>
    <recommendedName>
        <fullName evidence="8">Laminin IV type A domain-containing protein</fullName>
    </recommendedName>
</protein>
<organism evidence="6 7">
    <name type="scientific">Cafeteria roenbergensis</name>
    <name type="common">Marine flagellate</name>
    <dbReference type="NCBI Taxonomy" id="33653"/>
    <lineage>
        <taxon>Eukaryota</taxon>
        <taxon>Sar</taxon>
        <taxon>Stramenopiles</taxon>
        <taxon>Bigyra</taxon>
        <taxon>Opalozoa</taxon>
        <taxon>Bicosoecida</taxon>
        <taxon>Cafeteriaceae</taxon>
        <taxon>Cafeteria</taxon>
    </lineage>
</organism>
<accession>A0A5A8DUL5</accession>
<dbReference type="PANTHER" id="PTHR13723">
    <property type="entry name" value="ADAMTS A DISINTEGRIN AND METALLOPROTEASE WITH THROMBOSPONDIN MOTIFS PROTEASE"/>
    <property type="match status" value="1"/>
</dbReference>
<name>A0A5A8DUL5_CAFRO</name>
<feature type="signal peptide" evidence="5">
    <location>
        <begin position="1"/>
        <end position="21"/>
    </location>
</feature>
<dbReference type="GO" id="GO:0030198">
    <property type="term" value="P:extracellular matrix organization"/>
    <property type="evidence" value="ECO:0007669"/>
    <property type="project" value="TreeGrafter"/>
</dbReference>
<dbReference type="PROSITE" id="PS50092">
    <property type="entry name" value="TSP1"/>
    <property type="match status" value="2"/>
</dbReference>
<dbReference type="GO" id="GO:0006508">
    <property type="term" value="P:proteolysis"/>
    <property type="evidence" value="ECO:0007669"/>
    <property type="project" value="TreeGrafter"/>
</dbReference>
<dbReference type="Pfam" id="PF19030">
    <property type="entry name" value="TSP1_ADAMTS"/>
    <property type="match status" value="2"/>
</dbReference>
<evidence type="ECO:0000256" key="5">
    <source>
        <dbReference type="SAM" id="SignalP"/>
    </source>
</evidence>
<reference evidence="6 7" key="1">
    <citation type="submission" date="2019-07" db="EMBL/GenBank/DDBJ databases">
        <title>Genomes of Cafeteria roenbergensis.</title>
        <authorList>
            <person name="Fischer M.G."/>
            <person name="Hackl T."/>
            <person name="Roman M."/>
        </authorList>
    </citation>
    <scope>NUCLEOTIDE SEQUENCE [LARGE SCALE GENOMIC DNA]</scope>
    <source>
        <strain evidence="6 7">Cflag</strain>
    </source>
</reference>
<dbReference type="GO" id="GO:0031012">
    <property type="term" value="C:extracellular matrix"/>
    <property type="evidence" value="ECO:0007669"/>
    <property type="project" value="TreeGrafter"/>
</dbReference>
<comment type="subcellular location">
    <subcellularLocation>
        <location evidence="1">Secreted</location>
    </subcellularLocation>
</comment>
<dbReference type="InterPro" id="IPR050439">
    <property type="entry name" value="ADAMTS_ADAMTS-like"/>
</dbReference>
<dbReference type="AlphaFoldDB" id="A0A5A8DUL5"/>
<keyword evidence="2" id="KW-0964">Secreted</keyword>
<dbReference type="SUPFAM" id="SSF82895">
    <property type="entry name" value="TSP-1 type 1 repeat"/>
    <property type="match status" value="2"/>
</dbReference>
<dbReference type="FunFam" id="2.20.100.10:FF:000005">
    <property type="entry name" value="ADAM metallopeptidase with thrombospondin type 1 motif 9"/>
    <property type="match status" value="1"/>
</dbReference>
<dbReference type="GO" id="GO:0004222">
    <property type="term" value="F:metalloendopeptidase activity"/>
    <property type="evidence" value="ECO:0007669"/>
    <property type="project" value="TreeGrafter"/>
</dbReference>
<dbReference type="GO" id="GO:0005576">
    <property type="term" value="C:extracellular region"/>
    <property type="evidence" value="ECO:0007669"/>
    <property type="project" value="UniProtKB-SubCell"/>
</dbReference>
<sequence length="805" mass="83106">MGLLSTALVAAVAWPLLPSGAISPPWFAGTSFRGQMRFRAEFPNSSLSGASSGLTFSCAGEDHVMDDVEVAFGTYVEPLEAQMTMPAPFPIGAGLTNAGTMNGRVRYSYVNQVSNPVGVDTELLLSMNSTGLLNGKLPLRPFGSSFFKLGQKRLAGNSEFLRMIESFSVVGGSVSSFSTISAARDTNCVESSVATFVTTMVPLRHAWHASPWGVCSSDESSQPPQGAVARSGVASPGPMPEGCVGAQARTVSCRSSLGHLADETKCPSGARPAEVRNCAAVACAGNAIANGTADWASQARIPAELKGDWTALLQVFQFSANGTLTLARANDTLATLVTLSIGYDGSEDGAPVLRVNESHAVLALDGLAGNSSVLHGHHVKLNLTGNATVTHAGAGRLDAVDAAGRGSSWAYAPSASSLPGGVMAAMGAPGSLSLVVTPQVPAAAAAFGVQAREAHASAFEQFGSLGFDTQPASTTAVGVAVRGTPSFHDLPWGGCKFAPDAGACLNSRPPVQCRDADLNVVPVAFCSLAGPLPSRNGSDTLACAGCVRYETGNWTSCSVQCGGGTSTRSVECVNADGTAAPLSSCRAALGPPPDSSKACNTFACASYRAGEWSQCTFPCGAGTQTRAVKCVDIDGELPESRCVSEGRVRPNATRACFLCACEDTTLAVKPAVFSAPRASAVQAVSPSSRFGYNITTSDTFCPASFRLLRKSEWLCYPAARQVAMCNTLNAATGQEVLPFAFRAERGGAPELPAFLPAPDPRGPAADIVAVRSDPLCQLLAHPNSDVAIVDLSRQGAAGMCRQWRQ</sequence>
<dbReference type="SMART" id="SM00209">
    <property type="entry name" value="TSP1"/>
    <property type="match status" value="2"/>
</dbReference>
<evidence type="ECO:0000256" key="2">
    <source>
        <dbReference type="ARBA" id="ARBA00022525"/>
    </source>
</evidence>
<dbReference type="InterPro" id="IPR036383">
    <property type="entry name" value="TSP1_rpt_sf"/>
</dbReference>
<dbReference type="InterPro" id="IPR000884">
    <property type="entry name" value="TSP1_rpt"/>
</dbReference>
<evidence type="ECO:0000256" key="1">
    <source>
        <dbReference type="ARBA" id="ARBA00004613"/>
    </source>
</evidence>
<dbReference type="PANTHER" id="PTHR13723:SF281">
    <property type="entry name" value="PAPILIN"/>
    <property type="match status" value="1"/>
</dbReference>
<dbReference type="EMBL" id="VLTM01000001">
    <property type="protein sequence ID" value="KAA0168968.1"/>
    <property type="molecule type" value="Genomic_DNA"/>
</dbReference>
<comment type="caution">
    <text evidence="6">The sequence shown here is derived from an EMBL/GenBank/DDBJ whole genome shotgun (WGS) entry which is preliminary data.</text>
</comment>
<evidence type="ECO:0000256" key="4">
    <source>
        <dbReference type="ARBA" id="ARBA00022737"/>
    </source>
</evidence>
<evidence type="ECO:0000256" key="3">
    <source>
        <dbReference type="ARBA" id="ARBA00022729"/>
    </source>
</evidence>
<evidence type="ECO:0000313" key="6">
    <source>
        <dbReference type="EMBL" id="KAA0168968.1"/>
    </source>
</evidence>
<dbReference type="Proteomes" id="UP000325113">
    <property type="component" value="Unassembled WGS sequence"/>
</dbReference>